<proteinExistence type="predicted"/>
<gene>
    <name evidence="2" type="ORF">OG469_04045</name>
</gene>
<dbReference type="Pfam" id="PF00903">
    <property type="entry name" value="Glyoxalase"/>
    <property type="match status" value="1"/>
</dbReference>
<dbReference type="EMBL" id="CP108482">
    <property type="protein sequence ID" value="WUS54754.1"/>
    <property type="molecule type" value="Genomic_DNA"/>
</dbReference>
<dbReference type="InterPro" id="IPR037523">
    <property type="entry name" value="VOC_core"/>
</dbReference>
<keyword evidence="3" id="KW-1185">Reference proteome</keyword>
<dbReference type="RefSeq" id="WP_329500713.1">
    <property type="nucleotide sequence ID" value="NZ_CP108460.1"/>
</dbReference>
<evidence type="ECO:0000313" key="3">
    <source>
        <dbReference type="Proteomes" id="UP001432014"/>
    </source>
</evidence>
<dbReference type="InterPro" id="IPR029068">
    <property type="entry name" value="Glyas_Bleomycin-R_OHBP_Dase"/>
</dbReference>
<organism evidence="2 3">
    <name type="scientific">Kitasatospora herbaricolor</name>
    <dbReference type="NCBI Taxonomy" id="68217"/>
    <lineage>
        <taxon>Bacteria</taxon>
        <taxon>Bacillati</taxon>
        <taxon>Actinomycetota</taxon>
        <taxon>Actinomycetes</taxon>
        <taxon>Kitasatosporales</taxon>
        <taxon>Streptomycetaceae</taxon>
        <taxon>Kitasatospora</taxon>
    </lineage>
</organism>
<protein>
    <submittedName>
        <fullName evidence="2">VOC family protein</fullName>
    </submittedName>
</protein>
<dbReference type="InterPro" id="IPR004360">
    <property type="entry name" value="Glyas_Fos-R_dOase_dom"/>
</dbReference>
<accession>A0ABZ1W1R4</accession>
<feature type="domain" description="VOC" evidence="1">
    <location>
        <begin position="2"/>
        <end position="118"/>
    </location>
</feature>
<evidence type="ECO:0000259" key="1">
    <source>
        <dbReference type="PROSITE" id="PS51819"/>
    </source>
</evidence>
<dbReference type="SUPFAM" id="SSF54593">
    <property type="entry name" value="Glyoxalase/Bleomycin resistance protein/Dihydroxybiphenyl dioxygenase"/>
    <property type="match status" value="1"/>
</dbReference>
<reference evidence="2 3" key="1">
    <citation type="submission" date="2022-10" db="EMBL/GenBank/DDBJ databases">
        <title>The complete genomes of actinobacterial strains from the NBC collection.</title>
        <authorList>
            <person name="Joergensen T.S."/>
            <person name="Alvarez Arevalo M."/>
            <person name="Sterndorff E.B."/>
            <person name="Faurdal D."/>
            <person name="Vuksanovic O."/>
            <person name="Mourched A.-S."/>
            <person name="Charusanti P."/>
            <person name="Shaw S."/>
            <person name="Blin K."/>
            <person name="Weber T."/>
        </authorList>
    </citation>
    <scope>NUCLEOTIDE SEQUENCE [LARGE SCALE GENOMIC DNA]</scope>
    <source>
        <strain evidence="2 3">NBC_01247</strain>
    </source>
</reference>
<sequence length="139" mass="14235">MNITSTTVALAVGDPAASSRFFTEHLGFRELLRTDDLIQLERADGAADIMLVTSDTAVAPGPPLDGFVSFTVTGIAAEAARLVAEGVTVTSPLALQPWGAWTLGLTDPNGIDVQLAEWSAPAGAVPAAEDGTTEGAGRD</sequence>
<dbReference type="PROSITE" id="PS51819">
    <property type="entry name" value="VOC"/>
    <property type="match status" value="1"/>
</dbReference>
<name>A0ABZ1W1R4_9ACTN</name>
<dbReference type="Gene3D" id="3.10.180.10">
    <property type="entry name" value="2,3-Dihydroxybiphenyl 1,2-Dioxygenase, domain 1"/>
    <property type="match status" value="1"/>
</dbReference>
<evidence type="ECO:0000313" key="2">
    <source>
        <dbReference type="EMBL" id="WUS54754.1"/>
    </source>
</evidence>
<dbReference type="Proteomes" id="UP001432014">
    <property type="component" value="Chromosome"/>
</dbReference>